<proteinExistence type="inferred from homology"/>
<dbReference type="Pfam" id="PF02049">
    <property type="entry name" value="FliE"/>
    <property type="match status" value="1"/>
</dbReference>
<name>F7YY50_9THEM</name>
<dbReference type="PATRIC" id="fig|688269.3.peg.803"/>
<dbReference type="OrthoDB" id="9812413at2"/>
<dbReference type="EMBL" id="CP002351">
    <property type="protein sequence ID" value="AEH50864.1"/>
    <property type="molecule type" value="Genomic_DNA"/>
</dbReference>
<comment type="subcellular location">
    <subcellularLocation>
        <location evidence="1 4">Bacterial flagellum basal body</location>
    </subcellularLocation>
</comment>
<keyword evidence="3 4" id="KW-0975">Bacterial flagellum</keyword>
<dbReference type="HAMAP" id="MF_00724">
    <property type="entry name" value="FliE"/>
    <property type="match status" value="1"/>
</dbReference>
<keyword evidence="7" id="KW-0969">Cilium</keyword>
<dbReference type="GO" id="GO:0009425">
    <property type="term" value="C:bacterial-type flagellum basal body"/>
    <property type="evidence" value="ECO:0007669"/>
    <property type="project" value="UniProtKB-SubCell"/>
</dbReference>
<feature type="region of interest" description="Disordered" evidence="6">
    <location>
        <begin position="1"/>
        <end position="23"/>
    </location>
</feature>
<comment type="similarity">
    <text evidence="2 4">Belongs to the FliE family.</text>
</comment>
<gene>
    <name evidence="4" type="primary">fliE</name>
    <name evidence="7" type="ORF">Theth_0779</name>
</gene>
<dbReference type="GO" id="GO:0003774">
    <property type="term" value="F:cytoskeletal motor activity"/>
    <property type="evidence" value="ECO:0007669"/>
    <property type="project" value="InterPro"/>
</dbReference>
<evidence type="ECO:0000256" key="4">
    <source>
        <dbReference type="HAMAP-Rule" id="MF_00724"/>
    </source>
</evidence>
<dbReference type="GO" id="GO:0071973">
    <property type="term" value="P:bacterial-type flagellum-dependent cell motility"/>
    <property type="evidence" value="ECO:0007669"/>
    <property type="project" value="InterPro"/>
</dbReference>
<dbReference type="AlphaFoldDB" id="F7YY50"/>
<evidence type="ECO:0000313" key="8">
    <source>
        <dbReference type="Proteomes" id="UP000006804"/>
    </source>
</evidence>
<dbReference type="STRING" id="688269.Theth_0779"/>
<evidence type="ECO:0000256" key="3">
    <source>
        <dbReference type="ARBA" id="ARBA00023143"/>
    </source>
</evidence>
<reference evidence="7 8" key="1">
    <citation type="submission" date="2010-11" db="EMBL/GenBank/DDBJ databases">
        <title>The complete genome of Thermotoga thermarum DSM 5069.</title>
        <authorList>
            <consortium name="US DOE Joint Genome Institute (JGI-PGF)"/>
            <person name="Lucas S."/>
            <person name="Copeland A."/>
            <person name="Lapidus A."/>
            <person name="Bruce D."/>
            <person name="Goodwin L."/>
            <person name="Pitluck S."/>
            <person name="Kyrpides N."/>
            <person name="Mavromatis K."/>
            <person name="Ivanova N."/>
            <person name="Zeytun A."/>
            <person name="Brettin T."/>
            <person name="Detter J.C."/>
            <person name="Tapia R."/>
            <person name="Han C."/>
            <person name="Land M."/>
            <person name="Hauser L."/>
            <person name="Markowitz V."/>
            <person name="Cheng J.-F."/>
            <person name="Hugenholtz P."/>
            <person name="Woyke T."/>
            <person name="Wu D."/>
            <person name="Spring S."/>
            <person name="Schroeder M."/>
            <person name="Brambilla E."/>
            <person name="Klenk H.-P."/>
            <person name="Eisen J.A."/>
        </authorList>
    </citation>
    <scope>NUCLEOTIDE SEQUENCE [LARGE SCALE GENOMIC DNA]</scope>
    <source>
        <strain evidence="7 8">DSM 5069</strain>
    </source>
</reference>
<dbReference type="HOGENOM" id="CLU_147249_3_4_0"/>
<dbReference type="RefSeq" id="WP_013932086.1">
    <property type="nucleotide sequence ID" value="NC_015707.1"/>
</dbReference>
<dbReference type="NCBIfam" id="TIGR00205">
    <property type="entry name" value="fliE"/>
    <property type="match status" value="1"/>
</dbReference>
<evidence type="ECO:0000256" key="1">
    <source>
        <dbReference type="ARBA" id="ARBA00004117"/>
    </source>
</evidence>
<dbReference type="Proteomes" id="UP000006804">
    <property type="component" value="Chromosome"/>
</dbReference>
<dbReference type="InterPro" id="IPR001624">
    <property type="entry name" value="FliE"/>
</dbReference>
<organism evidence="7 8">
    <name type="scientific">Pseudothermotoga thermarum DSM 5069</name>
    <dbReference type="NCBI Taxonomy" id="688269"/>
    <lineage>
        <taxon>Bacteria</taxon>
        <taxon>Thermotogati</taxon>
        <taxon>Thermotogota</taxon>
        <taxon>Thermotogae</taxon>
        <taxon>Thermotogales</taxon>
        <taxon>Thermotogaceae</taxon>
        <taxon>Pseudothermotoga</taxon>
    </lineage>
</organism>
<accession>F7YY50</accession>
<sequence>MIDKISGFTGGSNLDKPRVNKSSSDFSSILKDAIEKVNQMQKNAEKLATDFALGRISNIHEVIIEAEKATIALRLTNEVRNKIVEAYREIMRMQL</sequence>
<dbReference type="PANTHER" id="PTHR34653">
    <property type="match status" value="1"/>
</dbReference>
<dbReference type="PANTHER" id="PTHR34653:SF1">
    <property type="entry name" value="FLAGELLAR HOOK-BASAL BODY COMPLEX PROTEIN FLIE"/>
    <property type="match status" value="1"/>
</dbReference>
<evidence type="ECO:0000256" key="5">
    <source>
        <dbReference type="NCBIfam" id="TIGR00205"/>
    </source>
</evidence>
<evidence type="ECO:0000256" key="2">
    <source>
        <dbReference type="ARBA" id="ARBA00009272"/>
    </source>
</evidence>
<dbReference type="GO" id="GO:0005198">
    <property type="term" value="F:structural molecule activity"/>
    <property type="evidence" value="ECO:0007669"/>
    <property type="project" value="UniProtKB-UniRule"/>
</dbReference>
<dbReference type="eggNOG" id="COG1677">
    <property type="taxonomic scope" value="Bacteria"/>
</dbReference>
<protein>
    <recommendedName>
        <fullName evidence="4 5">Flagellar hook-basal body complex protein FliE</fullName>
    </recommendedName>
</protein>
<dbReference type="PRINTS" id="PR01006">
    <property type="entry name" value="FLGHOOKFLIE"/>
</dbReference>
<dbReference type="KEGG" id="tta:Theth_0779"/>
<keyword evidence="7" id="KW-0966">Cell projection</keyword>
<evidence type="ECO:0000313" key="7">
    <source>
        <dbReference type="EMBL" id="AEH50864.1"/>
    </source>
</evidence>
<keyword evidence="8" id="KW-1185">Reference proteome</keyword>
<keyword evidence="7" id="KW-0282">Flagellum</keyword>
<evidence type="ECO:0000256" key="6">
    <source>
        <dbReference type="SAM" id="MobiDB-lite"/>
    </source>
</evidence>